<evidence type="ECO:0000256" key="6">
    <source>
        <dbReference type="ARBA" id="ARBA00023136"/>
    </source>
</evidence>
<comment type="caution">
    <text evidence="9">The sequence shown here is derived from an EMBL/GenBank/DDBJ whole genome shotgun (WGS) entry which is preliminary data.</text>
</comment>
<evidence type="ECO:0000313" key="9">
    <source>
        <dbReference type="EMBL" id="MFC4666298.1"/>
    </source>
</evidence>
<accession>A0ABV9K8G7</accession>
<dbReference type="PANTHER" id="PTHR30443">
    <property type="entry name" value="INNER MEMBRANE PROTEIN"/>
    <property type="match status" value="1"/>
</dbReference>
<dbReference type="CDD" id="cd16017">
    <property type="entry name" value="LptA"/>
    <property type="match status" value="1"/>
</dbReference>
<dbReference type="SUPFAM" id="SSF53649">
    <property type="entry name" value="Alkaline phosphatase-like"/>
    <property type="match status" value="1"/>
</dbReference>
<evidence type="ECO:0000256" key="2">
    <source>
        <dbReference type="ARBA" id="ARBA00022475"/>
    </source>
</evidence>
<dbReference type="Pfam" id="PF00884">
    <property type="entry name" value="Sulfatase"/>
    <property type="match status" value="1"/>
</dbReference>
<feature type="transmembrane region" description="Helical" evidence="7">
    <location>
        <begin position="71"/>
        <end position="92"/>
    </location>
</feature>
<dbReference type="PANTHER" id="PTHR30443:SF2">
    <property type="entry name" value="PHOSPHOETHANOLAMINE TRANSFERASE EPTC"/>
    <property type="match status" value="1"/>
</dbReference>
<dbReference type="RefSeq" id="WP_380079229.1">
    <property type="nucleotide sequence ID" value="NZ_JBHSGO010000190.1"/>
</dbReference>
<keyword evidence="10" id="KW-1185">Reference proteome</keyword>
<gene>
    <name evidence="9" type="ORF">ACFO3G_06775</name>
</gene>
<keyword evidence="2" id="KW-1003">Cell membrane</keyword>
<dbReference type="Proteomes" id="UP001596020">
    <property type="component" value="Unassembled WGS sequence"/>
</dbReference>
<dbReference type="InterPro" id="IPR000917">
    <property type="entry name" value="Sulfatase_N"/>
</dbReference>
<keyword evidence="6 7" id="KW-0472">Membrane</keyword>
<dbReference type="GO" id="GO:0016740">
    <property type="term" value="F:transferase activity"/>
    <property type="evidence" value="ECO:0007669"/>
    <property type="project" value="UniProtKB-KW"/>
</dbReference>
<dbReference type="Gene3D" id="3.40.720.10">
    <property type="entry name" value="Alkaline Phosphatase, subunit A"/>
    <property type="match status" value="1"/>
</dbReference>
<dbReference type="InterPro" id="IPR058130">
    <property type="entry name" value="PEA_transf_C"/>
</dbReference>
<evidence type="ECO:0000256" key="4">
    <source>
        <dbReference type="ARBA" id="ARBA00022692"/>
    </source>
</evidence>
<organism evidence="9 10">
    <name type="scientific">Falsiporphyromonas endometrii</name>
    <dbReference type="NCBI Taxonomy" id="1387297"/>
    <lineage>
        <taxon>Bacteria</taxon>
        <taxon>Pseudomonadati</taxon>
        <taxon>Bacteroidota</taxon>
        <taxon>Bacteroidia</taxon>
        <taxon>Bacteroidales</taxon>
        <taxon>Porphyromonadaceae</taxon>
        <taxon>Falsiporphyromonas</taxon>
    </lineage>
</organism>
<proteinExistence type="predicted"/>
<evidence type="ECO:0000259" key="8">
    <source>
        <dbReference type="Pfam" id="PF00884"/>
    </source>
</evidence>
<dbReference type="InterPro" id="IPR040423">
    <property type="entry name" value="PEA_transferase"/>
</dbReference>
<keyword evidence="3 9" id="KW-0808">Transferase</keyword>
<keyword evidence="5 7" id="KW-1133">Transmembrane helix</keyword>
<sequence>MAYVVSLFRGGWKRSIRIVVVFVCAVWLLFETFLLLRFNTLYSTSIASSVFKTNPIEAKEMVGLFFRLSNFIPVLLIVLSIYFLAYCLAIGLKKIMQSLYFDCIILFLLICGIPATILNLNTNFPRYYQSSFLLRALTSSWVAHRSINYIGNLNQIQRRIDFVVSNDTLSLPNVVLIIGESLNKNYMHAYGYHLSNTPKLDSLIREGRVVKYTDVTSCASYTNAAVSRMLTLYNLVNKGQWYEYPALPLILRRAGYDTFWLSSQEKMGENADEIASLASLFDGTKYVGAESADLAVSCYDESVLPYLRVAKEKPLFQVVHLMGSHYNYSQRYPHSFYKFDYEDIEEKYTKSEKTDLVNYVNSIYYNDYVVSKIFEHYNNSDAIVFYVPDHGESIYELDGKIGHGTGLQTKGTFSIPMFVWMSDKFMQDHPAEAKSVRLSSTKPFTTDLLTQTLIDLMGIRTNYDRTVLALFSNEYQPEEAIKRKEIIFSPNFDK</sequence>
<evidence type="ECO:0000313" key="10">
    <source>
        <dbReference type="Proteomes" id="UP001596020"/>
    </source>
</evidence>
<feature type="transmembrane region" description="Helical" evidence="7">
    <location>
        <begin position="99"/>
        <end position="120"/>
    </location>
</feature>
<dbReference type="InterPro" id="IPR017850">
    <property type="entry name" value="Alkaline_phosphatase_core_sf"/>
</dbReference>
<comment type="subcellular location">
    <subcellularLocation>
        <location evidence="1">Cell membrane</location>
        <topology evidence="1">Multi-pass membrane protein</topology>
    </subcellularLocation>
</comment>
<evidence type="ECO:0000256" key="3">
    <source>
        <dbReference type="ARBA" id="ARBA00022679"/>
    </source>
</evidence>
<protein>
    <submittedName>
        <fullName evidence="9">Phosphoethanolamine transferase</fullName>
    </submittedName>
</protein>
<evidence type="ECO:0000256" key="1">
    <source>
        <dbReference type="ARBA" id="ARBA00004651"/>
    </source>
</evidence>
<reference evidence="10" key="1">
    <citation type="journal article" date="2019" name="Int. J. Syst. Evol. Microbiol.">
        <title>The Global Catalogue of Microorganisms (GCM) 10K type strain sequencing project: providing services to taxonomists for standard genome sequencing and annotation.</title>
        <authorList>
            <consortium name="The Broad Institute Genomics Platform"/>
            <consortium name="The Broad Institute Genome Sequencing Center for Infectious Disease"/>
            <person name="Wu L."/>
            <person name="Ma J."/>
        </authorList>
    </citation>
    <scope>NUCLEOTIDE SEQUENCE [LARGE SCALE GENOMIC DNA]</scope>
    <source>
        <strain evidence="10">CGMCC 4.7357</strain>
    </source>
</reference>
<feature type="transmembrane region" description="Helical" evidence="7">
    <location>
        <begin position="16"/>
        <end position="36"/>
    </location>
</feature>
<evidence type="ECO:0000256" key="5">
    <source>
        <dbReference type="ARBA" id="ARBA00022989"/>
    </source>
</evidence>
<feature type="domain" description="Sulfatase N-terminal" evidence="8">
    <location>
        <begin position="172"/>
        <end position="459"/>
    </location>
</feature>
<evidence type="ECO:0000256" key="7">
    <source>
        <dbReference type="SAM" id="Phobius"/>
    </source>
</evidence>
<name>A0ABV9K8G7_9PORP</name>
<dbReference type="EMBL" id="JBHSGO010000190">
    <property type="protein sequence ID" value="MFC4666298.1"/>
    <property type="molecule type" value="Genomic_DNA"/>
</dbReference>
<keyword evidence="4 7" id="KW-0812">Transmembrane</keyword>